<organism evidence="1">
    <name type="scientific">Vibrio splendidus</name>
    <dbReference type="NCBI Taxonomy" id="29497"/>
    <lineage>
        <taxon>Bacteria</taxon>
        <taxon>Pseudomonadati</taxon>
        <taxon>Pseudomonadota</taxon>
        <taxon>Gammaproteobacteria</taxon>
        <taxon>Vibrionales</taxon>
        <taxon>Vibrionaceae</taxon>
        <taxon>Vibrio</taxon>
    </lineage>
</organism>
<dbReference type="EMBL" id="KP795491">
    <property type="protein sequence ID" value="AKN36434.1"/>
    <property type="molecule type" value="Genomic_DNA"/>
</dbReference>
<evidence type="ECO:0008006" key="2">
    <source>
        <dbReference type="Google" id="ProtNLM"/>
    </source>
</evidence>
<name>A0A0H3ZRB6_VIBSP</name>
<protein>
    <recommendedName>
        <fullName evidence="2">Replication protein</fullName>
    </recommendedName>
</protein>
<proteinExistence type="predicted"/>
<evidence type="ECO:0000313" key="1">
    <source>
        <dbReference type="EMBL" id="AKN36434.1"/>
    </source>
</evidence>
<reference evidence="1" key="1">
    <citation type="journal article" date="2015" name="MBio">
        <title>Eco-Evolutionary Dynamics of Episomes among Ecologically Cohesive Bacterial Populations.</title>
        <authorList>
            <person name="Xue H."/>
            <person name="Cordero O.X."/>
            <person name="Camas F.M."/>
            <person name="Trimble W."/>
            <person name="Meyer F."/>
            <person name="Guglielmini J."/>
            <person name="Rocha E.P."/>
            <person name="Polz M.F."/>
        </authorList>
    </citation>
    <scope>NUCLEOTIDE SEQUENCE</scope>
    <source>
        <strain evidence="1">FF_308</strain>
    </source>
</reference>
<dbReference type="RefSeq" id="WP_371728992.1">
    <property type="nucleotide sequence ID" value="NZ_JBGONR010000050.1"/>
</dbReference>
<dbReference type="AlphaFoldDB" id="A0A0H3ZRB6"/>
<sequence>MDLHGSGVMGAGGASHPKYSEAVREVLIGLGKAKIAEPTRRVIDKLTGYAAKPYMMKSLNEVDCRQRDSQKRVRVRMIRVLSTIITYIDWSTFRLGVAKPKELDPVKHASIRKRYNAIYGEDMPESTWFRYIDKLVRAGYLNSQAMDLRDKEDGKIRGVAGYKWLTAKLFKELGFKSGWLDLQRQYAMVRLDKANLSNAWPIYASKLSKKKRADALKMEAYQTDSNQGQFDTDWYSEPLDDCLTH</sequence>
<accession>A0A0H3ZRB6</accession>